<feature type="region of interest" description="Disordered" evidence="1">
    <location>
        <begin position="391"/>
        <end position="435"/>
    </location>
</feature>
<evidence type="ECO:0000313" key="3">
    <source>
        <dbReference type="Proteomes" id="UP001521222"/>
    </source>
</evidence>
<name>A0ABR3R2P6_9PLEO</name>
<evidence type="ECO:0008006" key="4">
    <source>
        <dbReference type="Google" id="ProtNLM"/>
    </source>
</evidence>
<sequence>MGKPKLALQVPSNHTITLTSAEGALDSTLAGQLSFSNVPSQCDIQITLARVGRLKQGKETKNDKVSKKLMSELGFMGSQKEQKRELFDYETAEKLCGCLISPPQTPAGSKTIKCDFELPIPSYLPATASLPSVEILYAVFAVCVLPNGKVAQTSQDLRITREIDEVVRLEPSRRVSFPETTFAVRASFDTPDISGKAMTIPTTLQLNGLNLPITNSMRITETRWLVLREIRWEFEETAVLVTGFPDATGHLPMSTAQRVPKKRKLATGKEKLKLNYPFTRPKNSFVRMLDDNSCMEIPFNITVPKDISLGDSTALSVAGGHIMHTVLSSEPAVDLNLPQKRFAVYLEYKLHIWLRIGEDVFDEASGDLVNRKMDEMAYTVVCPLTTQQIANGQQEGHDEPAPIIPPSYDGVWEQPPPDYATPPDYEMSPETMTYS</sequence>
<dbReference type="EMBL" id="JAKIXB020000023">
    <property type="protein sequence ID" value="KAL1598242.1"/>
    <property type="molecule type" value="Genomic_DNA"/>
</dbReference>
<keyword evidence="3" id="KW-1185">Reference proteome</keyword>
<reference evidence="2 3" key="1">
    <citation type="submission" date="2024-02" db="EMBL/GenBank/DDBJ databases">
        <title>De novo assembly and annotation of 12 fungi associated with fruit tree decline syndrome in Ontario, Canada.</title>
        <authorList>
            <person name="Sulman M."/>
            <person name="Ellouze W."/>
            <person name="Ilyukhin E."/>
        </authorList>
    </citation>
    <scope>NUCLEOTIDE SEQUENCE [LARGE SCALE GENOMIC DNA]</scope>
    <source>
        <strain evidence="2 3">M97-236</strain>
    </source>
</reference>
<organism evidence="2 3">
    <name type="scientific">Nothophoma quercina</name>
    <dbReference type="NCBI Taxonomy" id="749835"/>
    <lineage>
        <taxon>Eukaryota</taxon>
        <taxon>Fungi</taxon>
        <taxon>Dikarya</taxon>
        <taxon>Ascomycota</taxon>
        <taxon>Pezizomycotina</taxon>
        <taxon>Dothideomycetes</taxon>
        <taxon>Pleosporomycetidae</taxon>
        <taxon>Pleosporales</taxon>
        <taxon>Pleosporineae</taxon>
        <taxon>Didymellaceae</taxon>
        <taxon>Nothophoma</taxon>
    </lineage>
</organism>
<gene>
    <name evidence="2" type="ORF">SLS59_006926</name>
</gene>
<dbReference type="Proteomes" id="UP001521222">
    <property type="component" value="Unassembled WGS sequence"/>
</dbReference>
<protein>
    <recommendedName>
        <fullName evidence="4">Arrestin-like N-terminal domain-containing protein</fullName>
    </recommendedName>
</protein>
<comment type="caution">
    <text evidence="2">The sequence shown here is derived from an EMBL/GenBank/DDBJ whole genome shotgun (WGS) entry which is preliminary data.</text>
</comment>
<evidence type="ECO:0000256" key="1">
    <source>
        <dbReference type="SAM" id="MobiDB-lite"/>
    </source>
</evidence>
<accession>A0ABR3R2P6</accession>
<proteinExistence type="predicted"/>
<evidence type="ECO:0000313" key="2">
    <source>
        <dbReference type="EMBL" id="KAL1598242.1"/>
    </source>
</evidence>